<evidence type="ECO:0000256" key="1">
    <source>
        <dbReference type="SAM" id="Phobius"/>
    </source>
</evidence>
<organism evidence="2 3">
    <name type="scientific">Candidatus Chlamydia sanziniae</name>
    <dbReference type="NCBI Taxonomy" id="1806891"/>
    <lineage>
        <taxon>Bacteria</taxon>
        <taxon>Pseudomonadati</taxon>
        <taxon>Chlamydiota</taxon>
        <taxon>Chlamydiia</taxon>
        <taxon>Chlamydiales</taxon>
        <taxon>Chlamydiaceae</taxon>
        <taxon>Chlamydia/Chlamydophila group</taxon>
        <taxon>Chlamydia</taxon>
    </lineage>
</organism>
<feature type="transmembrane region" description="Helical" evidence="1">
    <location>
        <begin position="108"/>
        <end position="126"/>
    </location>
</feature>
<evidence type="ECO:0000313" key="2">
    <source>
        <dbReference type="EMBL" id="ANH78980.1"/>
    </source>
</evidence>
<protein>
    <submittedName>
        <fullName evidence="2">Uncharacterized protein</fullName>
    </submittedName>
</protein>
<dbReference type="EMBL" id="CP014639">
    <property type="protein sequence ID" value="ANH78980.1"/>
    <property type="molecule type" value="Genomic_DNA"/>
</dbReference>
<dbReference type="Proteomes" id="UP000078162">
    <property type="component" value="Chromosome"/>
</dbReference>
<keyword evidence="1" id="KW-1133">Transmembrane helix</keyword>
<feature type="transmembrane region" description="Helical" evidence="1">
    <location>
        <begin position="82"/>
        <end position="102"/>
    </location>
</feature>
<keyword evidence="1" id="KW-0812">Transmembrane</keyword>
<reference evidence="2 3" key="1">
    <citation type="submission" date="2016-03" db="EMBL/GenBank/DDBJ databases">
        <title>Culture-independent genomics supports pathogen discovery for uncultivable bacteria within the genus Chlamydia.</title>
        <authorList>
            <person name="Taylor-Brown A."/>
            <person name="Bachmann N.L."/>
            <person name="Borel N."/>
            <person name="Polkinghorne A."/>
        </authorList>
    </citation>
    <scope>NUCLEOTIDE SEQUENCE [LARGE SCALE GENOMIC DNA]</scope>
    <source>
        <strain evidence="2 3">2742-308</strain>
    </source>
</reference>
<gene>
    <name evidence="2" type="ORF">Cs308_0810</name>
</gene>
<keyword evidence="1" id="KW-0472">Membrane</keyword>
<sequence>MIPKYTRHIEFVVASTYFPCCLVQRGFVRNARNLMFPLGKSAGIELKRSFFASIPILGILMGMERLYSVWSTKDLRDSRISICLHTLVGILEVLGLGIILVFAKILLLILLLLFFTFYNLCSSFCLRGKVPSYVV</sequence>
<dbReference type="RefSeq" id="WP_066482817.1">
    <property type="nucleotide sequence ID" value="NZ_CP014639.1"/>
</dbReference>
<accession>A0A1A9HVF1</accession>
<dbReference type="KEGG" id="csaz:Cs308_0810"/>
<dbReference type="PATRIC" id="fig|1806891.3.peg.803"/>
<keyword evidence="3" id="KW-1185">Reference proteome</keyword>
<proteinExistence type="predicted"/>
<evidence type="ECO:0000313" key="3">
    <source>
        <dbReference type="Proteomes" id="UP000078162"/>
    </source>
</evidence>
<dbReference type="AlphaFoldDB" id="A0A1A9HVF1"/>
<name>A0A1A9HVF1_9CHLA</name>